<keyword evidence="4" id="KW-1185">Reference proteome</keyword>
<sequence>MNAPYSPHASGPPPPRQDHVPKGANPLRRTSDRVESWLGGLLLLALVLGLPVAAIGAGLTAYDASMQAVRTQAEQRQEVTARLTSVTEGVTTDVKQPAHIRWTDADGVVRTGTTLVKAGTPAGATVKVWTDRDTGSLTRAPLSEHVASVNGWFAGSVAAAGVGLGYLAARAGTRRLLDRGRYAQWDAEWARVEPLWSGRHRC</sequence>
<evidence type="ECO:0000256" key="2">
    <source>
        <dbReference type="SAM" id="Phobius"/>
    </source>
</evidence>
<dbReference type="Proteomes" id="UP001589703">
    <property type="component" value="Unassembled WGS sequence"/>
</dbReference>
<gene>
    <name evidence="3" type="ORF">ACFFRO_00155</name>
</gene>
<dbReference type="PANTHER" id="PTHR42305">
    <property type="entry name" value="MEMBRANE PROTEIN RV1733C-RELATED"/>
    <property type="match status" value="1"/>
</dbReference>
<evidence type="ECO:0000313" key="4">
    <source>
        <dbReference type="Proteomes" id="UP001589703"/>
    </source>
</evidence>
<dbReference type="RefSeq" id="WP_247472512.1">
    <property type="nucleotide sequence ID" value="NZ_JBHMAR010000001.1"/>
</dbReference>
<reference evidence="3 4" key="1">
    <citation type="submission" date="2024-09" db="EMBL/GenBank/DDBJ databases">
        <authorList>
            <person name="Sun Q."/>
            <person name="Mori K."/>
        </authorList>
    </citation>
    <scope>NUCLEOTIDE SEQUENCE [LARGE SCALE GENOMIC DNA]</scope>
    <source>
        <strain evidence="3 4">JCM 10918</strain>
    </source>
</reference>
<dbReference type="EMBL" id="JBHMAR010000001">
    <property type="protein sequence ID" value="MFB9733571.1"/>
    <property type="molecule type" value="Genomic_DNA"/>
</dbReference>
<feature type="region of interest" description="Disordered" evidence="1">
    <location>
        <begin position="1"/>
        <end position="27"/>
    </location>
</feature>
<organism evidence="3 4">
    <name type="scientific">Streptomyces thermocoprophilus</name>
    <dbReference type="NCBI Taxonomy" id="78356"/>
    <lineage>
        <taxon>Bacteria</taxon>
        <taxon>Bacillati</taxon>
        <taxon>Actinomycetota</taxon>
        <taxon>Actinomycetes</taxon>
        <taxon>Kitasatosporales</taxon>
        <taxon>Streptomycetaceae</taxon>
        <taxon>Streptomyces</taxon>
    </lineage>
</organism>
<protein>
    <submittedName>
        <fullName evidence="3">Uncharacterized protein</fullName>
    </submittedName>
</protein>
<feature type="transmembrane region" description="Helical" evidence="2">
    <location>
        <begin position="37"/>
        <end position="62"/>
    </location>
</feature>
<dbReference type="PANTHER" id="PTHR42305:SF1">
    <property type="entry name" value="MEMBRANE PROTEIN RV1733C-RELATED"/>
    <property type="match status" value="1"/>
</dbReference>
<accession>A0ABV5V6Y4</accession>
<dbReference type="InterPro" id="IPR039708">
    <property type="entry name" value="MT1774/Rv1733c-like"/>
</dbReference>
<keyword evidence="2" id="KW-0472">Membrane</keyword>
<comment type="caution">
    <text evidence="3">The sequence shown here is derived from an EMBL/GenBank/DDBJ whole genome shotgun (WGS) entry which is preliminary data.</text>
</comment>
<evidence type="ECO:0000256" key="1">
    <source>
        <dbReference type="SAM" id="MobiDB-lite"/>
    </source>
</evidence>
<proteinExistence type="predicted"/>
<feature type="transmembrane region" description="Helical" evidence="2">
    <location>
        <begin position="151"/>
        <end position="169"/>
    </location>
</feature>
<evidence type="ECO:0000313" key="3">
    <source>
        <dbReference type="EMBL" id="MFB9733571.1"/>
    </source>
</evidence>
<keyword evidence="2" id="KW-1133">Transmembrane helix</keyword>
<keyword evidence="2" id="KW-0812">Transmembrane</keyword>
<name>A0ABV5V6Y4_9ACTN</name>